<dbReference type="RefSeq" id="WP_013214088.1">
    <property type="nucleotide sequence ID" value="NC_014313.1"/>
</dbReference>
<feature type="chain" id="PRO_5003116289" evidence="1">
    <location>
        <begin position="23"/>
        <end position="363"/>
    </location>
</feature>
<dbReference type="Proteomes" id="UP000002033">
    <property type="component" value="Chromosome"/>
</dbReference>
<dbReference type="SUPFAM" id="SSF53474">
    <property type="entry name" value="alpha/beta-Hydrolases"/>
    <property type="match status" value="1"/>
</dbReference>
<sequence length="363" mass="38391">MIDTMRIATRNLLFLAMMLTLAGCREAPHEQTSSLPALGANVNETTVSGISSGAYMAGQFQMAHAKRVVGAAIIAGGPYGCSESIFANTLPGTGTAFLNLSKAVNGCMLDLLEIWGVADPAELAAKAEARAAKGEIDPIADVTRDRLYLFTGTSDRTVVPSIVKHAAEFYAKLGVPAANIELVSSYPAGHAFVTDNEGNACDVSAKPYVVNCAYDQAGALLKQMYGDLQPRTEAATGDFIDFDQRPFAANDMSGSGLAETGVVYVPKACREKSGCRVHIAFHGCAQNRETVGNAFITESGFARWADTNRLIVLFPQVAASPINPQGCWDWWGYTGPQYLTHDAPQIAAVNRMLDGLQAGGGGA</sequence>
<accession>D8JPH8</accession>
<dbReference type="HOGENOM" id="CLU_042524_1_0_5"/>
<dbReference type="Gene3D" id="3.40.50.1820">
    <property type="entry name" value="alpha/beta hydrolase"/>
    <property type="match status" value="2"/>
</dbReference>
<feature type="signal peptide" evidence="1">
    <location>
        <begin position="1"/>
        <end position="22"/>
    </location>
</feature>
<dbReference type="KEGG" id="hdn:Hden_0042"/>
<gene>
    <name evidence="2" type="ordered locus">Hden_0042</name>
</gene>
<evidence type="ECO:0000313" key="2">
    <source>
        <dbReference type="EMBL" id="ADJ21869.1"/>
    </source>
</evidence>
<organism evidence="2 3">
    <name type="scientific">Hyphomicrobium denitrificans (strain ATCC 51888 / DSM 1869 / NCIMB 11706 / TK 0415)</name>
    <dbReference type="NCBI Taxonomy" id="582899"/>
    <lineage>
        <taxon>Bacteria</taxon>
        <taxon>Pseudomonadati</taxon>
        <taxon>Pseudomonadota</taxon>
        <taxon>Alphaproteobacteria</taxon>
        <taxon>Hyphomicrobiales</taxon>
        <taxon>Hyphomicrobiaceae</taxon>
        <taxon>Hyphomicrobium</taxon>
    </lineage>
</organism>
<dbReference type="PROSITE" id="PS51257">
    <property type="entry name" value="PROKAR_LIPOPROTEIN"/>
    <property type="match status" value="1"/>
</dbReference>
<evidence type="ECO:0000256" key="1">
    <source>
        <dbReference type="SAM" id="SignalP"/>
    </source>
</evidence>
<dbReference type="EMBL" id="CP002083">
    <property type="protein sequence ID" value="ADJ21869.1"/>
    <property type="molecule type" value="Genomic_DNA"/>
</dbReference>
<evidence type="ECO:0000313" key="3">
    <source>
        <dbReference type="Proteomes" id="UP000002033"/>
    </source>
</evidence>
<proteinExistence type="predicted"/>
<name>D8JPH8_HYPDA</name>
<keyword evidence="3" id="KW-1185">Reference proteome</keyword>
<dbReference type="InterPro" id="IPR029058">
    <property type="entry name" value="AB_hydrolase_fold"/>
</dbReference>
<reference evidence="3" key="1">
    <citation type="journal article" date="2011" name="J. Bacteriol.">
        <title>Genome sequences of eight morphologically diverse alphaproteobacteria.</title>
        <authorList>
            <consortium name="US DOE Joint Genome Institute"/>
            <person name="Brown P.J."/>
            <person name="Kysela D.T."/>
            <person name="Buechlein A."/>
            <person name="Hemmerich C."/>
            <person name="Brun Y.V."/>
        </authorList>
    </citation>
    <scope>NUCLEOTIDE SEQUENCE [LARGE SCALE GENOMIC DNA]</scope>
    <source>
        <strain evidence="3">ATCC 51888 / DSM 1869 / NCIB 11706 / TK 0415</strain>
    </source>
</reference>
<dbReference type="STRING" id="582899.Hden_0042"/>
<protein>
    <submittedName>
        <fullName evidence="2">Poly (3-hydroxybutyrate) depolymerase</fullName>
    </submittedName>
</protein>
<dbReference type="PANTHER" id="PTHR42972:SF8">
    <property type="entry name" value="POLYHYDROXYBUTYRATE DEPOLYMERASE"/>
    <property type="match status" value="1"/>
</dbReference>
<dbReference type="AlphaFoldDB" id="D8JPH8"/>
<dbReference type="eggNOG" id="COG3509">
    <property type="taxonomic scope" value="Bacteria"/>
</dbReference>
<dbReference type="PANTHER" id="PTHR42972">
    <property type="entry name" value="TOL-PAL SYSTEM PROTEIN TOLB"/>
    <property type="match status" value="1"/>
</dbReference>
<keyword evidence="1" id="KW-0732">Signal</keyword>